<accession>A0A0D2IC42</accession>
<evidence type="ECO:0000256" key="3">
    <source>
        <dbReference type="ARBA" id="ARBA00023002"/>
    </source>
</evidence>
<dbReference type="EMBL" id="KN847479">
    <property type="protein sequence ID" value="KIX03384.1"/>
    <property type="molecule type" value="Genomic_DNA"/>
</dbReference>
<comment type="similarity">
    <text evidence="1">Belongs to the short-chain dehydrogenases/reductases (SDR) family.</text>
</comment>
<dbReference type="AlphaFoldDB" id="A0A0D2IC42"/>
<dbReference type="VEuPathDB" id="FungiDB:Z518_06936"/>
<evidence type="ECO:0000313" key="4">
    <source>
        <dbReference type="EMBL" id="KIX03384.1"/>
    </source>
</evidence>
<organism evidence="4 5">
    <name type="scientific">Rhinocladiella mackenziei CBS 650.93</name>
    <dbReference type="NCBI Taxonomy" id="1442369"/>
    <lineage>
        <taxon>Eukaryota</taxon>
        <taxon>Fungi</taxon>
        <taxon>Dikarya</taxon>
        <taxon>Ascomycota</taxon>
        <taxon>Pezizomycotina</taxon>
        <taxon>Eurotiomycetes</taxon>
        <taxon>Chaetothyriomycetidae</taxon>
        <taxon>Chaetothyriales</taxon>
        <taxon>Herpotrichiellaceae</taxon>
        <taxon>Rhinocladiella</taxon>
    </lineage>
</organism>
<dbReference type="GO" id="GO:0016491">
    <property type="term" value="F:oxidoreductase activity"/>
    <property type="evidence" value="ECO:0007669"/>
    <property type="project" value="UniProtKB-KW"/>
</dbReference>
<dbReference type="InterPro" id="IPR036291">
    <property type="entry name" value="NAD(P)-bd_dom_sf"/>
</dbReference>
<dbReference type="SUPFAM" id="SSF51735">
    <property type="entry name" value="NAD(P)-binding Rossmann-fold domains"/>
    <property type="match status" value="1"/>
</dbReference>
<name>A0A0D2IC42_9EURO</name>
<evidence type="ECO:0000313" key="5">
    <source>
        <dbReference type="Proteomes" id="UP000053617"/>
    </source>
</evidence>
<dbReference type="PANTHER" id="PTHR24320">
    <property type="entry name" value="RETINOL DEHYDROGENASE"/>
    <property type="match status" value="1"/>
</dbReference>
<dbReference type="HOGENOM" id="CLU_010194_44_0_1"/>
<dbReference type="OrthoDB" id="191139at2759"/>
<dbReference type="RefSeq" id="XP_013270520.1">
    <property type="nucleotide sequence ID" value="XM_013415066.1"/>
</dbReference>
<evidence type="ECO:0000256" key="2">
    <source>
        <dbReference type="ARBA" id="ARBA00022857"/>
    </source>
</evidence>
<sequence>MTTTTHPEYNENTEALDVAKAFPEAIRGKAIIVTGVNRKGIGFTTAQAFASQSPVHLIVAGRDMSKLQECIDELNQQWPNVDYRSLKLDLSSQKAVRTAANEVLSWNDVPFINILVNNAGVANIPKHTINDDGIELHLATNHIGHFLFTNLVMPKLLKAAETSPKGVTRVVNVSSGAAEIGGIRWSDINFEKISTDLPEVERPNYKVLEAWGIHDGPNMAYIPLMGYAQSKAANVLFGIGLTKRLYDTHGILSVGVHPGVIATELSRYATKEEMDAIKARAQKGEFNYKTSGAGASTGLVAATDPKLGVSETKDGIEGWGAYLKNCQISHDAHARAKSADEAEKLWKLSEELVKEKFSW</sequence>
<dbReference type="PANTHER" id="PTHR24320:SF283">
    <property type="entry name" value="RETINOL DEHYDROGENASE 11"/>
    <property type="match status" value="1"/>
</dbReference>
<keyword evidence="5" id="KW-1185">Reference proteome</keyword>
<keyword evidence="2" id="KW-0521">NADP</keyword>
<dbReference type="InterPro" id="IPR002347">
    <property type="entry name" value="SDR_fam"/>
</dbReference>
<proteinExistence type="inferred from homology"/>
<dbReference type="Pfam" id="PF00106">
    <property type="entry name" value="adh_short"/>
    <property type="match status" value="1"/>
</dbReference>
<dbReference type="PRINTS" id="PR00081">
    <property type="entry name" value="GDHRDH"/>
</dbReference>
<dbReference type="Gene3D" id="3.40.50.720">
    <property type="entry name" value="NAD(P)-binding Rossmann-like Domain"/>
    <property type="match status" value="1"/>
</dbReference>
<evidence type="ECO:0000256" key="1">
    <source>
        <dbReference type="ARBA" id="ARBA00006484"/>
    </source>
</evidence>
<keyword evidence="3" id="KW-0560">Oxidoreductase</keyword>
<gene>
    <name evidence="4" type="ORF">Z518_06936</name>
</gene>
<evidence type="ECO:0008006" key="6">
    <source>
        <dbReference type="Google" id="ProtNLM"/>
    </source>
</evidence>
<dbReference type="Proteomes" id="UP000053617">
    <property type="component" value="Unassembled WGS sequence"/>
</dbReference>
<reference evidence="4 5" key="1">
    <citation type="submission" date="2015-01" db="EMBL/GenBank/DDBJ databases">
        <title>The Genome Sequence of Rhinocladiella mackenzie CBS 650.93.</title>
        <authorList>
            <consortium name="The Broad Institute Genomics Platform"/>
            <person name="Cuomo C."/>
            <person name="de Hoog S."/>
            <person name="Gorbushina A."/>
            <person name="Stielow B."/>
            <person name="Teixiera M."/>
            <person name="Abouelleil A."/>
            <person name="Chapman S.B."/>
            <person name="Priest M."/>
            <person name="Young S.K."/>
            <person name="Wortman J."/>
            <person name="Nusbaum C."/>
            <person name="Birren B."/>
        </authorList>
    </citation>
    <scope>NUCLEOTIDE SEQUENCE [LARGE SCALE GENOMIC DNA]</scope>
    <source>
        <strain evidence="4 5">CBS 650.93</strain>
    </source>
</reference>
<dbReference type="GeneID" id="25295007"/>
<protein>
    <recommendedName>
        <fullName evidence="6">NAD(P)-binding protein</fullName>
    </recommendedName>
</protein>
<dbReference type="STRING" id="1442369.A0A0D2IC42"/>